<comment type="caution">
    <text evidence="2">The sequence shown here is derived from an EMBL/GenBank/DDBJ whole genome shotgun (WGS) entry which is preliminary data.</text>
</comment>
<keyword evidence="3" id="KW-1185">Reference proteome</keyword>
<keyword evidence="1" id="KW-1133">Transmembrane helix</keyword>
<evidence type="ECO:0000313" key="2">
    <source>
        <dbReference type="EMBL" id="KJY39411.1"/>
    </source>
</evidence>
<keyword evidence="1" id="KW-0472">Membrane</keyword>
<protein>
    <submittedName>
        <fullName evidence="2">Uncharacterized protein</fullName>
    </submittedName>
</protein>
<feature type="transmembrane region" description="Helical" evidence="1">
    <location>
        <begin position="6"/>
        <end position="30"/>
    </location>
</feature>
<organism evidence="2 3">
    <name type="scientific">Streptomyces katrae</name>
    <dbReference type="NCBI Taxonomy" id="68223"/>
    <lineage>
        <taxon>Bacteria</taxon>
        <taxon>Bacillati</taxon>
        <taxon>Actinomycetota</taxon>
        <taxon>Actinomycetes</taxon>
        <taxon>Kitasatosporales</taxon>
        <taxon>Streptomycetaceae</taxon>
        <taxon>Streptomyces</taxon>
    </lineage>
</organism>
<gene>
    <name evidence="2" type="ORF">VR44_01650</name>
</gene>
<evidence type="ECO:0000256" key="1">
    <source>
        <dbReference type="SAM" id="Phobius"/>
    </source>
</evidence>
<dbReference type="AlphaFoldDB" id="A0A0F4K2K1"/>
<reference evidence="2 3" key="1">
    <citation type="submission" date="2015-02" db="EMBL/GenBank/DDBJ databases">
        <authorList>
            <person name="Ju K.-S."/>
            <person name="Doroghazi J.R."/>
            <person name="Metcalf W."/>
        </authorList>
    </citation>
    <scope>NUCLEOTIDE SEQUENCE [LARGE SCALE GENOMIC DNA]</scope>
    <source>
        <strain evidence="2 3">NRRL ISP-5550</strain>
    </source>
</reference>
<sequence>MGGRRGVFLRLLVLLRLLLLVRFLLLRFVLRWRRVRGQLTLERGGASRVDRTPGGDNFLRASSCSGAYEGMGTACC</sequence>
<evidence type="ECO:0000313" key="3">
    <source>
        <dbReference type="Proteomes" id="UP000033551"/>
    </source>
</evidence>
<name>A0A0F4K2K1_9ACTN</name>
<proteinExistence type="predicted"/>
<keyword evidence="1" id="KW-0812">Transmembrane</keyword>
<dbReference type="EMBL" id="JZWV01000021">
    <property type="protein sequence ID" value="KJY39411.1"/>
    <property type="molecule type" value="Genomic_DNA"/>
</dbReference>
<accession>A0A0F4K2K1</accession>
<dbReference type="Proteomes" id="UP000033551">
    <property type="component" value="Unassembled WGS sequence"/>
</dbReference>